<dbReference type="Proteomes" id="UP000001903">
    <property type="component" value="Plasmid pHTUR03"/>
</dbReference>
<organism evidence="1 2">
    <name type="scientific">Haloterrigena turkmenica (strain ATCC 51198 / DSM 5511 / JCM 9101 / NCIMB 13204 / VKM B-1734 / 4k)</name>
    <name type="common">Halococcus turkmenicus</name>
    <dbReference type="NCBI Taxonomy" id="543526"/>
    <lineage>
        <taxon>Archaea</taxon>
        <taxon>Methanobacteriati</taxon>
        <taxon>Methanobacteriota</taxon>
        <taxon>Stenosarchaea group</taxon>
        <taxon>Halobacteria</taxon>
        <taxon>Halobacteriales</taxon>
        <taxon>Natrialbaceae</taxon>
        <taxon>Haloterrigena</taxon>
    </lineage>
</organism>
<dbReference type="HOGENOM" id="CLU_2433782_0_0_2"/>
<reference evidence="1 2" key="1">
    <citation type="journal article" date="2010" name="Stand. Genomic Sci.">
        <title>Complete genome sequence of Haloterrigena turkmenica type strain (4k).</title>
        <authorList>
            <person name="Saunders E."/>
            <person name="Tindall B.J."/>
            <person name="Fahnrich R."/>
            <person name="Lapidus A."/>
            <person name="Copeland A."/>
            <person name="Del Rio T.G."/>
            <person name="Lucas S."/>
            <person name="Chen F."/>
            <person name="Tice H."/>
            <person name="Cheng J.F."/>
            <person name="Han C."/>
            <person name="Detter J.C."/>
            <person name="Bruce D."/>
            <person name="Goodwin L."/>
            <person name="Chain P."/>
            <person name="Pitluck S."/>
            <person name="Pati A."/>
            <person name="Ivanova N."/>
            <person name="Mavromatis K."/>
            <person name="Chen A."/>
            <person name="Palaniappan K."/>
            <person name="Land M."/>
            <person name="Hauser L."/>
            <person name="Chang Y.J."/>
            <person name="Jeffries C.D."/>
            <person name="Brettin T."/>
            <person name="Rohde M."/>
            <person name="Goker M."/>
            <person name="Bristow J."/>
            <person name="Eisen J.A."/>
            <person name="Markowitz V."/>
            <person name="Hugenholtz P."/>
            <person name="Klenk H.P."/>
            <person name="Kyrpides N.C."/>
        </authorList>
    </citation>
    <scope>NUCLEOTIDE SEQUENCE [LARGE SCALE GENOMIC DNA]</scope>
    <source>
        <strain evidence="2">ATCC 51198 / DSM 5511 / JCM 9101 / NCIMB 13204 / VKM B-1734 / 4k</strain>
    </source>
</reference>
<geneLocation type="plasmid" evidence="1 2">
    <name>pHTUR03</name>
</geneLocation>
<dbReference type="EMBL" id="CP001863">
    <property type="protein sequence ID" value="ADB63675.1"/>
    <property type="molecule type" value="Genomic_DNA"/>
</dbReference>
<name>D2S2S8_HALTV</name>
<keyword evidence="2" id="KW-1185">Reference proteome</keyword>
<gene>
    <name evidence="1" type="ordered locus">Htur_4939</name>
</gene>
<sequence length="92" mass="10400">MRIVQNVVRWYRLNHGVGKEMLDSGAELMPCPYCEKETPVFQSTYNSAGLPILFSVCLWCDGFIEFGGASLQPHEPYATAHDPQSEERHSKP</sequence>
<evidence type="ECO:0000313" key="1">
    <source>
        <dbReference type="EMBL" id="ADB63675.1"/>
    </source>
</evidence>
<dbReference type="AlphaFoldDB" id="D2S2S8"/>
<protein>
    <submittedName>
        <fullName evidence="1">Uncharacterized protein</fullName>
    </submittedName>
</protein>
<evidence type="ECO:0000313" key="2">
    <source>
        <dbReference type="Proteomes" id="UP000001903"/>
    </source>
</evidence>
<proteinExistence type="predicted"/>
<keyword evidence="1" id="KW-0614">Plasmid</keyword>
<accession>D2S2S8</accession>
<dbReference type="KEGG" id="htu:Htur_4939"/>